<keyword evidence="1" id="KW-0472">Membrane</keyword>
<keyword evidence="1" id="KW-1133">Transmembrane helix</keyword>
<evidence type="ECO:0000313" key="3">
    <source>
        <dbReference type="EMBL" id="CAK8992552.1"/>
    </source>
</evidence>
<reference evidence="3 4" key="1">
    <citation type="submission" date="2024-02" db="EMBL/GenBank/DDBJ databases">
        <authorList>
            <person name="Chen Y."/>
            <person name="Shah S."/>
            <person name="Dougan E. K."/>
            <person name="Thang M."/>
            <person name="Chan C."/>
        </authorList>
    </citation>
    <scope>NUCLEOTIDE SEQUENCE [LARGE SCALE GENOMIC DNA]</scope>
</reference>
<dbReference type="InterPro" id="IPR004098">
    <property type="entry name" value="Prp18"/>
</dbReference>
<gene>
    <name evidence="3" type="ORF">CCMP2556_LOCUS2906</name>
</gene>
<keyword evidence="4" id="KW-1185">Reference proteome</keyword>
<organism evidence="3 4">
    <name type="scientific">Durusdinium trenchii</name>
    <dbReference type="NCBI Taxonomy" id="1381693"/>
    <lineage>
        <taxon>Eukaryota</taxon>
        <taxon>Sar</taxon>
        <taxon>Alveolata</taxon>
        <taxon>Dinophyceae</taxon>
        <taxon>Suessiales</taxon>
        <taxon>Symbiodiniaceae</taxon>
        <taxon>Durusdinium</taxon>
    </lineage>
</organism>
<proteinExistence type="predicted"/>
<name>A0ABP0HS91_9DINO</name>
<evidence type="ECO:0000259" key="2">
    <source>
        <dbReference type="Pfam" id="PF02840"/>
    </source>
</evidence>
<dbReference type="Pfam" id="PF02840">
    <property type="entry name" value="Prp18"/>
    <property type="match status" value="1"/>
</dbReference>
<dbReference type="SUPFAM" id="SSF47938">
    <property type="entry name" value="Functional domain of the splicing factor Prp18"/>
    <property type="match status" value="1"/>
</dbReference>
<evidence type="ECO:0000313" key="4">
    <source>
        <dbReference type="Proteomes" id="UP001642484"/>
    </source>
</evidence>
<sequence>MSDARNCRAQLSLAASRYEEDVVPPGHSSVWGSFFSSQDGWGYACCRATDKNAPACCESERPALPESKRADQAPNEKVTKSWMPRSSFQTSVGFLAHALQYLLQCWRSAGTKSPEFVPRGDRMPSQKAMDEVDTAIRDLSDKLGAQKLPLVLLLKLEEMVTCIGEKEYTSANKIYMDLVIGSKKWLNDMPYMVNFSMARQDTEVHWAPQSSTDPVEEAGVREHIVALRRLMMALQAGLGNEQEPHCTTLRTWRRMRPFHLLDPEALDPNADPSKNCGCCCDGTVRVGWVVMLLSWKGRMSVSSTKCLGPISKACISGETAIYLRRLRRSNHSQPSMLFASLESFLHVSAVFAIFLANSSLSVTMLRE</sequence>
<protein>
    <recommendedName>
        <fullName evidence="2">Prp18 domain-containing protein</fullName>
    </recommendedName>
</protein>
<dbReference type="Proteomes" id="UP001642484">
    <property type="component" value="Unassembled WGS sequence"/>
</dbReference>
<evidence type="ECO:0000256" key="1">
    <source>
        <dbReference type="SAM" id="Phobius"/>
    </source>
</evidence>
<dbReference type="EMBL" id="CAXAMN010001114">
    <property type="protein sequence ID" value="CAK8992552.1"/>
    <property type="molecule type" value="Genomic_DNA"/>
</dbReference>
<dbReference type="Gene3D" id="1.20.940.10">
    <property type="entry name" value="Functional domain of the splicing factor Prp18"/>
    <property type="match status" value="1"/>
</dbReference>
<keyword evidence="1" id="KW-0812">Transmembrane</keyword>
<feature type="domain" description="Prp18" evidence="2">
    <location>
        <begin position="98"/>
        <end position="235"/>
    </location>
</feature>
<comment type="caution">
    <text evidence="3">The sequence shown here is derived from an EMBL/GenBank/DDBJ whole genome shotgun (WGS) entry which is preliminary data.</text>
</comment>
<accession>A0ABP0HS91</accession>
<feature type="transmembrane region" description="Helical" evidence="1">
    <location>
        <begin position="336"/>
        <end position="356"/>
    </location>
</feature>